<comment type="caution">
    <text evidence="1">The sequence shown here is derived from an EMBL/GenBank/DDBJ whole genome shotgun (WGS) entry which is preliminary data.</text>
</comment>
<feature type="non-terminal residue" evidence="1">
    <location>
        <position position="1"/>
    </location>
</feature>
<proteinExistence type="predicted"/>
<reference evidence="1" key="1">
    <citation type="journal article" date="2019" name="Sci. Rep.">
        <title>Draft genome of Tanacetum cinerariifolium, the natural source of mosquito coil.</title>
        <authorList>
            <person name="Yamashiro T."/>
            <person name="Shiraishi A."/>
            <person name="Satake H."/>
            <person name="Nakayama K."/>
        </authorList>
    </citation>
    <scope>NUCLEOTIDE SEQUENCE</scope>
</reference>
<dbReference type="EMBL" id="BKCJ010412255">
    <property type="protein sequence ID" value="GFA36908.1"/>
    <property type="molecule type" value="Genomic_DNA"/>
</dbReference>
<name>A0A699JH18_TANCI</name>
<organism evidence="1">
    <name type="scientific">Tanacetum cinerariifolium</name>
    <name type="common">Dalmatian daisy</name>
    <name type="synonym">Chrysanthemum cinerariifolium</name>
    <dbReference type="NCBI Taxonomy" id="118510"/>
    <lineage>
        <taxon>Eukaryota</taxon>
        <taxon>Viridiplantae</taxon>
        <taxon>Streptophyta</taxon>
        <taxon>Embryophyta</taxon>
        <taxon>Tracheophyta</taxon>
        <taxon>Spermatophyta</taxon>
        <taxon>Magnoliopsida</taxon>
        <taxon>eudicotyledons</taxon>
        <taxon>Gunneridae</taxon>
        <taxon>Pentapetalae</taxon>
        <taxon>asterids</taxon>
        <taxon>campanulids</taxon>
        <taxon>Asterales</taxon>
        <taxon>Asteraceae</taxon>
        <taxon>Asteroideae</taxon>
        <taxon>Anthemideae</taxon>
        <taxon>Anthemidinae</taxon>
        <taxon>Tanacetum</taxon>
    </lineage>
</organism>
<protein>
    <submittedName>
        <fullName evidence="1">Uncharacterized protein</fullName>
    </submittedName>
</protein>
<dbReference type="AlphaFoldDB" id="A0A699JH18"/>
<evidence type="ECO:0000313" key="1">
    <source>
        <dbReference type="EMBL" id="GFA36908.1"/>
    </source>
</evidence>
<gene>
    <name evidence="1" type="ORF">Tci_608880</name>
</gene>
<accession>A0A699JH18</accession>
<sequence length="35" mass="3388">FELGKVGKGRGNSVEWWGSVGIGGRGVAGGGGKNG</sequence>